<dbReference type="OrthoDB" id="2538067at2759"/>
<feature type="compositionally biased region" description="Basic and acidic residues" evidence="2">
    <location>
        <begin position="220"/>
        <end position="290"/>
    </location>
</feature>
<feature type="coiled-coil region" evidence="1">
    <location>
        <begin position="1064"/>
        <end position="1197"/>
    </location>
</feature>
<feature type="compositionally biased region" description="Low complexity" evidence="2">
    <location>
        <begin position="57"/>
        <end position="82"/>
    </location>
</feature>
<sequence length="1660" mass="184483">MFAVETSEERAIKAARAKEKLKRFQAAKTGAVTKPTTTTTSLTSDVHHSSPTSLDRALSPPSTATTAISPPSSASSLFASPPRATPASDAVHTTFIPPSTSRERQSWAPVRSPPLRPLDHTGSLRSSSSPSFLTGSSNVPPPPNPSAAFKSATLPPPLVPASIRSPPLSPGFDPSSQPKSPIQSSNLGASFEPNPPSQQQQQQPPYSVSSPSTASTRASSKTDEQLQRRIDQLDQEKQHLTRKVQELEASVVEHKKCEHDERTRQEEQINVEEKAAEQDKTAKIENEPSRQEWIRELEQLQRSHSELEQALSSRDDEARSLRTELNNVKHASRTTLEDEQRRLQQLQAELDELRSSFSETRQGSSRDLEAARKLATKVQAELIDRTQHVERLSHELMETKARLAESEAHITSLEAELDELSASTSDQLASLRDELTYTKTRSTSLEQTLSSFEIKLSALSSHRDELQLENASLQSSLEDARRSKASLVMNDKTTPLDDNETVSSSRTLSATRLELERLRETAIEADSLREELDGLQDQLGELVEDGEKAQQELIEANEMIRSIENERNEVQTRVVELEKEVEGFKQREVAVLEGSLRVDEVERRLKELEEQYRFKVEQVEALKKEIEDAQIRYVELETTKDRTTQQLRAEHEQVLNDLKTEHERLTKELESEHERVVASTRQEHALALEALECEKQSRTNDEAQSRLTSLEQELADAKAHAAQLVSQGGQALADLERQTSELSLMQSERDAANHRAEAAETRFGQLRSELEEARSEAQVVSPAAALSSAVPPLEFPFGSDSSEREQLLLTKITELEAELVEARRASDQSVSHIASQIGTINKLRREHTELVSQYTAEAKRVTELRKMIEKKDFDSSRMGQDIVRLRTELASAKADTESSNRARRTIEQTLNVTRATYAGLERQVGEARALQVAAEASVEPLQETIEAYEVDLDQKQERIGELEDEVAMYVKRVNELEFSMDAVAKKSAASEFKSSDLVEVLENERASHAQALSEMVSSLNEVRTELNHARSSLESTTIGTAEVDSLKARISELETTLHLTSTDLATSQRDLESTQRDLARLNKSNADLEATNVRLSESLPIATPEEMDRLKADLETVRGELARAQGQRRELEEELRDAKHEFAKARIEVEKAQKESSEALELRSSLEGRIGELETSLETLQAAYDEQTTTVSTLETEISKLRSTLSERETDLLTLRSELYSTTSSTGMAVRERDVALNAAVRRASKSERELKSLIASGDERLGELETLRTLVTSLQEELASLRSGSEGTSGQVASLTEEVERNVEEVERLRRLWETEKEATSEARNALGDLKEALAKAEDELEMKNIELGGLRRRVSTSEGENAQGGSPKVGDYDREQSECKYFASYAPRHSLADCILFAHSSVDALQQQAELSLSSARAQIRSLEQRLFEEEDARYELEKINGDLKLQVQGITEMIEDDEVRIRELEHLLGADDHADSEYGHDRPPHLDPTDFDEPLNSPPTTSIPSASNRGPRAGSHRRAPSLLTPVQETSELSSSLLSPPNTFLPLPAQHSSFNAPVSPPLVSVSTPILDGTMSPSTSKRHVRQTSLSLLKSRLEEELGPDALLPNSPLDGPPTTTNASLIPVLSTSTTSLRTSTTKAVLQDNLVWCACCQGDLFMV</sequence>
<dbReference type="PANTHER" id="PTHR23159">
    <property type="entry name" value="CENTROSOMAL PROTEIN 2"/>
    <property type="match status" value="1"/>
</dbReference>
<feature type="coiled-coil region" evidence="1">
    <location>
        <begin position="1265"/>
        <end position="1355"/>
    </location>
</feature>
<evidence type="ECO:0000313" key="4">
    <source>
        <dbReference type="Proteomes" id="UP000198372"/>
    </source>
</evidence>
<dbReference type="SUPFAM" id="SSF57997">
    <property type="entry name" value="Tropomyosin"/>
    <property type="match status" value="1"/>
</dbReference>
<dbReference type="SUPFAM" id="SSF90257">
    <property type="entry name" value="Myosin rod fragments"/>
    <property type="match status" value="1"/>
</dbReference>
<feature type="coiled-coil region" evidence="1">
    <location>
        <begin position="518"/>
        <end position="776"/>
    </location>
</feature>
<feature type="compositionally biased region" description="Polar residues" evidence="2">
    <location>
        <begin position="1501"/>
        <end position="1511"/>
    </location>
</feature>
<feature type="compositionally biased region" description="Low complexity" evidence="2">
    <location>
        <begin position="29"/>
        <end position="43"/>
    </location>
</feature>
<evidence type="ECO:0000256" key="2">
    <source>
        <dbReference type="SAM" id="MobiDB-lite"/>
    </source>
</evidence>
<feature type="coiled-coil region" evidence="1">
    <location>
        <begin position="389"/>
        <end position="423"/>
    </location>
</feature>
<dbReference type="STRING" id="269621.A0A238FBH2"/>
<reference evidence="4" key="1">
    <citation type="submission" date="2016-09" db="EMBL/GenBank/DDBJ databases">
        <authorList>
            <person name="Jeantristanb JTB J.-T."/>
            <person name="Ricardo R."/>
        </authorList>
    </citation>
    <scope>NUCLEOTIDE SEQUENCE [LARGE SCALE GENOMIC DNA]</scope>
</reference>
<evidence type="ECO:0000256" key="1">
    <source>
        <dbReference type="SAM" id="Coils"/>
    </source>
</evidence>
<feature type="coiled-coil region" evidence="1">
    <location>
        <begin position="290"/>
        <end position="363"/>
    </location>
</feature>
<feature type="compositionally biased region" description="Low complexity" evidence="2">
    <location>
        <begin position="174"/>
        <end position="185"/>
    </location>
</feature>
<organism evidence="3 4">
    <name type="scientific">Microbotryum intermedium</name>
    <dbReference type="NCBI Taxonomy" id="269621"/>
    <lineage>
        <taxon>Eukaryota</taxon>
        <taxon>Fungi</taxon>
        <taxon>Dikarya</taxon>
        <taxon>Basidiomycota</taxon>
        <taxon>Pucciniomycotina</taxon>
        <taxon>Microbotryomycetes</taxon>
        <taxon>Microbotryales</taxon>
        <taxon>Microbotryaceae</taxon>
        <taxon>Microbotryum</taxon>
    </lineage>
</organism>
<dbReference type="EMBL" id="FMSP01000006">
    <property type="protein sequence ID" value="SCV70545.1"/>
    <property type="molecule type" value="Genomic_DNA"/>
</dbReference>
<gene>
    <name evidence="3" type="ORF">BQ2448_3307</name>
</gene>
<evidence type="ECO:0000313" key="3">
    <source>
        <dbReference type="EMBL" id="SCV70545.1"/>
    </source>
</evidence>
<feature type="coiled-coil region" evidence="1">
    <location>
        <begin position="938"/>
        <end position="972"/>
    </location>
</feature>
<feature type="region of interest" description="Disordered" evidence="2">
    <location>
        <begin position="1475"/>
        <end position="1539"/>
    </location>
</feature>
<feature type="compositionally biased region" description="Low complexity" evidence="2">
    <location>
        <begin position="121"/>
        <end position="138"/>
    </location>
</feature>
<protein>
    <submittedName>
        <fullName evidence="3">BQ2448_3307 protein</fullName>
    </submittedName>
</protein>
<keyword evidence="1" id="KW-0175">Coiled coil</keyword>
<feature type="compositionally biased region" description="Low complexity" evidence="2">
    <location>
        <begin position="197"/>
        <end position="219"/>
    </location>
</feature>
<keyword evidence="4" id="KW-1185">Reference proteome</keyword>
<feature type="region of interest" description="Disordered" evidence="2">
    <location>
        <begin position="23"/>
        <end position="290"/>
    </location>
</feature>
<proteinExistence type="predicted"/>
<dbReference type="Gene3D" id="1.10.287.1490">
    <property type="match status" value="2"/>
</dbReference>
<dbReference type="Proteomes" id="UP000198372">
    <property type="component" value="Unassembled WGS sequence"/>
</dbReference>
<name>A0A238FBH2_9BASI</name>
<dbReference type="PANTHER" id="PTHR23159:SF31">
    <property type="entry name" value="CENTROSOME-ASSOCIATED PROTEIN CEP250 ISOFORM X1"/>
    <property type="match status" value="1"/>
</dbReference>
<accession>A0A238FBH2</accession>
<feature type="coiled-coil region" evidence="1">
    <location>
        <begin position="1408"/>
        <end position="1435"/>
    </location>
</feature>
<feature type="compositionally biased region" description="Basic and acidic residues" evidence="2">
    <location>
        <begin position="1475"/>
        <end position="1491"/>
    </location>
</feature>